<proteinExistence type="predicted"/>
<dbReference type="Gene3D" id="3.40.50.150">
    <property type="entry name" value="Vaccinia Virus protein VP39"/>
    <property type="match status" value="1"/>
</dbReference>
<keyword evidence="2" id="KW-0808">Transferase</keyword>
<dbReference type="GO" id="GO:0032259">
    <property type="term" value="P:methylation"/>
    <property type="evidence" value="ECO:0007669"/>
    <property type="project" value="UniProtKB-KW"/>
</dbReference>
<keyword evidence="6" id="KW-1185">Reference proteome</keyword>
<feature type="domain" description="Methyltransferase" evidence="4">
    <location>
        <begin position="66"/>
        <end position="154"/>
    </location>
</feature>
<dbReference type="CDD" id="cd02440">
    <property type="entry name" value="AdoMet_MTases"/>
    <property type="match status" value="1"/>
</dbReference>
<dbReference type="Proteomes" id="UP000662939">
    <property type="component" value="Chromosome"/>
</dbReference>
<dbReference type="Pfam" id="PF13649">
    <property type="entry name" value="Methyltransf_25"/>
    <property type="match status" value="1"/>
</dbReference>
<dbReference type="InterPro" id="IPR041698">
    <property type="entry name" value="Methyltransf_25"/>
</dbReference>
<name>A0A895XKR3_9ACTN</name>
<dbReference type="AlphaFoldDB" id="A0A895XKR3"/>
<accession>A0A895XKR3</accession>
<evidence type="ECO:0000256" key="2">
    <source>
        <dbReference type="ARBA" id="ARBA00022679"/>
    </source>
</evidence>
<dbReference type="EMBL" id="CP070496">
    <property type="protein sequence ID" value="QSB04153.1"/>
    <property type="molecule type" value="Genomic_DNA"/>
</dbReference>
<dbReference type="PANTHER" id="PTHR43464">
    <property type="entry name" value="METHYLTRANSFERASE"/>
    <property type="match status" value="1"/>
</dbReference>
<dbReference type="SUPFAM" id="SSF53335">
    <property type="entry name" value="S-adenosyl-L-methionine-dependent methyltransferases"/>
    <property type="match status" value="1"/>
</dbReference>
<protein>
    <submittedName>
        <fullName evidence="5">Class I SAM-dependent methyltransferase</fullName>
    </submittedName>
</protein>
<sequence length="217" mass="23294">MTTNKKFATVRGLAAQSHAQGDQTAWFETLYSSAAQGKADIPWADLAPNSLLVGNAPTGPGTAGVVGCGLGDDAQYLASLGWDVTAFDISPTAVKQAQARFPDSPVTYTVADVLDPPQSWAFDFVLEIYTVQVLRDAPRRKAIANIASLVAPGGTLMVIARHRAEDDELAAFPWPLAGSEIDSFAQSGLRASSIEKVWDHQDPPVLRWRAIFNANRD</sequence>
<reference evidence="5" key="1">
    <citation type="submission" date="2021-02" db="EMBL/GenBank/DDBJ databases">
        <title>Natronoglycomyces albus gen. nov., sp. nov, a haloalkaliphilic actinobacterium from a soda solonchak soil.</title>
        <authorList>
            <person name="Sorokin D.Y."/>
            <person name="Khijniak T.V."/>
            <person name="Zakharycheva A.P."/>
            <person name="Boueva O.V."/>
            <person name="Ariskina E.V."/>
            <person name="Hahnke R.L."/>
            <person name="Bunk B."/>
            <person name="Sproer C."/>
            <person name="Schumann P."/>
            <person name="Evtushenko L.I."/>
            <person name="Kublanov I.V."/>
        </authorList>
    </citation>
    <scope>NUCLEOTIDE SEQUENCE</scope>
    <source>
        <strain evidence="5">DSM 106290</strain>
    </source>
</reference>
<dbReference type="KEGG" id="nav:JQS30_10045"/>
<dbReference type="PANTHER" id="PTHR43464:SF19">
    <property type="entry name" value="UBIQUINONE BIOSYNTHESIS O-METHYLTRANSFERASE, MITOCHONDRIAL"/>
    <property type="match status" value="1"/>
</dbReference>
<keyword evidence="1 5" id="KW-0489">Methyltransferase</keyword>
<dbReference type="RefSeq" id="WP_213170153.1">
    <property type="nucleotide sequence ID" value="NZ_CP070496.1"/>
</dbReference>
<organism evidence="5 6">
    <name type="scientific">Natronoglycomyces albus</name>
    <dbReference type="NCBI Taxonomy" id="2811108"/>
    <lineage>
        <taxon>Bacteria</taxon>
        <taxon>Bacillati</taxon>
        <taxon>Actinomycetota</taxon>
        <taxon>Actinomycetes</taxon>
        <taxon>Glycomycetales</taxon>
        <taxon>Glycomycetaceae</taxon>
        <taxon>Natronoglycomyces</taxon>
    </lineage>
</organism>
<evidence type="ECO:0000256" key="1">
    <source>
        <dbReference type="ARBA" id="ARBA00022603"/>
    </source>
</evidence>
<evidence type="ECO:0000259" key="4">
    <source>
        <dbReference type="Pfam" id="PF13649"/>
    </source>
</evidence>
<dbReference type="GO" id="GO:0008168">
    <property type="term" value="F:methyltransferase activity"/>
    <property type="evidence" value="ECO:0007669"/>
    <property type="project" value="UniProtKB-KW"/>
</dbReference>
<dbReference type="InterPro" id="IPR029063">
    <property type="entry name" value="SAM-dependent_MTases_sf"/>
</dbReference>
<evidence type="ECO:0000313" key="5">
    <source>
        <dbReference type="EMBL" id="QSB04153.1"/>
    </source>
</evidence>
<evidence type="ECO:0000313" key="6">
    <source>
        <dbReference type="Proteomes" id="UP000662939"/>
    </source>
</evidence>
<evidence type="ECO:0000256" key="3">
    <source>
        <dbReference type="ARBA" id="ARBA00022691"/>
    </source>
</evidence>
<gene>
    <name evidence="5" type="ORF">JQS30_10045</name>
</gene>
<keyword evidence="3" id="KW-0949">S-adenosyl-L-methionine</keyword>